<dbReference type="EMBL" id="JAUSTM010000004">
    <property type="protein sequence ID" value="MDQ0222095.1"/>
    <property type="molecule type" value="Genomic_DNA"/>
</dbReference>
<dbReference type="InterPro" id="IPR038765">
    <property type="entry name" value="Papain-like_cys_pep_sf"/>
</dbReference>
<proteinExistence type="predicted"/>
<keyword evidence="5" id="KW-1185">Reference proteome</keyword>
<evidence type="ECO:0000256" key="1">
    <source>
        <dbReference type="SAM" id="MobiDB-lite"/>
    </source>
</evidence>
<dbReference type="Pfam" id="PF05257">
    <property type="entry name" value="CHAP"/>
    <property type="match status" value="1"/>
</dbReference>
<name>A0ABT9YSK4_9STRE</name>
<sequence length="670" mass="72693">MTLKKLLLSSLVLGNLAFAGTEAVLANEHFGEIQIDANRATLIYDGDLPQEGRLQYAVWSEENGKDDLVFYDYQGPQTKINLNNHPGQGIFHLEVYQLKGDQKILLKAMTFHGEDDGATLQDPKASEILEEDQSLETDEKTDVNPSVTSSQAKPDSAETPQPQASNTETITTSVSDQTTLSSAVANSAKTTLSSSTQSTTERAVSQRTLTEPSVASTNSLASAAADKTQISLKAHYTQAGKIEVTVTGISGQPAEVLLPTWSDKNGQDDIVWYQATRLTNGDYRLQVDPKNHNNDTGIYHVHLYLRTKAGTALEGAGTTTVQVGKAESTTPVVKTSKVDITSSQVDKAKGTYNLNIQAEKAVRSIDIAVWSTTNQSNIKWYSLSGNTKNTYTLNVSNQNHQGLAGDYQNHVYINYSDGSRTGYVGPTISLEKRATAVASKVSVSTSAKFVETGSYDLTLYNATPGTYLFAVWSDKNGQDDLLWYTAKAGANGTYTHRLDLSKHKDSGKYHLHVYKQESSGLKGILASDFMVASNHLPSTTSSSARPTIPTTYQATSYPVGQCTWGAKQVAPWVGEWWGNAKDWATTARNLGFTVGTTPKVGAVAVWPTDGGGYGHVGVVTHVESATRIQILESNYAGNMYISNFRGWFNPILVWNGSGYVPGPVQYIYPK</sequence>
<dbReference type="Proteomes" id="UP001223079">
    <property type="component" value="Unassembled WGS sequence"/>
</dbReference>
<gene>
    <name evidence="4" type="ORF">J2S23_000632</name>
</gene>
<feature type="compositionally biased region" description="Polar residues" evidence="1">
    <location>
        <begin position="143"/>
        <end position="185"/>
    </location>
</feature>
<feature type="chain" id="PRO_5045449367" evidence="2">
    <location>
        <begin position="20"/>
        <end position="670"/>
    </location>
</feature>
<evidence type="ECO:0000259" key="3">
    <source>
        <dbReference type="PROSITE" id="PS50911"/>
    </source>
</evidence>
<organism evidence="4 5">
    <name type="scientific">Streptococcus moroccensis</name>
    <dbReference type="NCBI Taxonomy" id="1451356"/>
    <lineage>
        <taxon>Bacteria</taxon>
        <taxon>Bacillati</taxon>
        <taxon>Bacillota</taxon>
        <taxon>Bacilli</taxon>
        <taxon>Lactobacillales</taxon>
        <taxon>Streptococcaceae</taxon>
        <taxon>Streptococcus</taxon>
    </lineage>
</organism>
<feature type="compositionally biased region" description="Polar residues" evidence="1">
    <location>
        <begin position="201"/>
        <end position="217"/>
    </location>
</feature>
<feature type="domain" description="Peptidase C51" evidence="3">
    <location>
        <begin position="537"/>
        <end position="668"/>
    </location>
</feature>
<dbReference type="RefSeq" id="WP_307121313.1">
    <property type="nucleotide sequence ID" value="NZ_JAUSTM010000004.1"/>
</dbReference>
<dbReference type="Pfam" id="PF08481">
    <property type="entry name" value="GBS_Bsp-like"/>
    <property type="match status" value="3"/>
</dbReference>
<feature type="region of interest" description="Disordered" evidence="1">
    <location>
        <begin position="130"/>
        <end position="217"/>
    </location>
</feature>
<comment type="caution">
    <text evidence="4">The sequence shown here is derived from an EMBL/GenBank/DDBJ whole genome shotgun (WGS) entry which is preliminary data.</text>
</comment>
<evidence type="ECO:0000256" key="2">
    <source>
        <dbReference type="SAM" id="SignalP"/>
    </source>
</evidence>
<keyword evidence="2" id="KW-0732">Signal</keyword>
<evidence type="ECO:0000313" key="4">
    <source>
        <dbReference type="EMBL" id="MDQ0222095.1"/>
    </source>
</evidence>
<dbReference type="PROSITE" id="PS50911">
    <property type="entry name" value="CHAP"/>
    <property type="match status" value="1"/>
</dbReference>
<feature type="compositionally biased region" description="Low complexity" evidence="1">
    <location>
        <begin position="187"/>
        <end position="200"/>
    </location>
</feature>
<accession>A0ABT9YSK4</accession>
<dbReference type="SUPFAM" id="SSF54001">
    <property type="entry name" value="Cysteine proteinases"/>
    <property type="match status" value="1"/>
</dbReference>
<feature type="signal peptide" evidence="2">
    <location>
        <begin position="1"/>
        <end position="19"/>
    </location>
</feature>
<evidence type="ECO:0000313" key="5">
    <source>
        <dbReference type="Proteomes" id="UP001223079"/>
    </source>
</evidence>
<dbReference type="Gene3D" id="2.60.40.3760">
    <property type="match status" value="4"/>
</dbReference>
<reference evidence="4 5" key="1">
    <citation type="submission" date="2023-07" db="EMBL/GenBank/DDBJ databases">
        <title>Genomic Encyclopedia of Type Strains, Phase IV (KMG-IV): sequencing the most valuable type-strain genomes for metagenomic binning, comparative biology and taxonomic classification.</title>
        <authorList>
            <person name="Goeker M."/>
        </authorList>
    </citation>
    <scope>NUCLEOTIDE SEQUENCE [LARGE SCALE GENOMIC DNA]</scope>
    <source>
        <strain evidence="4 5">DSM 105143</strain>
    </source>
</reference>
<dbReference type="InterPro" id="IPR007921">
    <property type="entry name" value="CHAP_dom"/>
</dbReference>
<protein>
    <submittedName>
        <fullName evidence="4">Surface antigen/5-hydroxyisourate hydrolase-like protein (Transthyretin family)</fullName>
    </submittedName>
</protein>
<dbReference type="InterPro" id="IPR013688">
    <property type="entry name" value="GBS_Bsp-like"/>
</dbReference>
<dbReference type="Gene3D" id="3.90.1720.10">
    <property type="entry name" value="endopeptidase domain like (from Nostoc punctiforme)"/>
    <property type="match status" value="1"/>
</dbReference>